<evidence type="ECO:0000313" key="2">
    <source>
        <dbReference type="Proteomes" id="UP001242811"/>
    </source>
</evidence>
<comment type="caution">
    <text evidence="1">The sequence shown here is derived from an EMBL/GenBank/DDBJ whole genome shotgun (WGS) entry which is preliminary data.</text>
</comment>
<name>A0ABU0L7Q3_9BACL</name>
<dbReference type="Proteomes" id="UP001242811">
    <property type="component" value="Unassembled WGS sequence"/>
</dbReference>
<accession>A0ABU0L7Q3</accession>
<reference evidence="1 2" key="1">
    <citation type="submission" date="2023-07" db="EMBL/GenBank/DDBJ databases">
        <title>Genomic Encyclopedia of Type Strains, Phase IV (KMG-IV): sequencing the most valuable type-strain genomes for metagenomic binning, comparative biology and taxonomic classification.</title>
        <authorList>
            <person name="Goeker M."/>
        </authorList>
    </citation>
    <scope>NUCLEOTIDE SEQUENCE [LARGE SCALE GENOMIC DNA]</scope>
    <source>
        <strain evidence="1 2">DSM 14914</strain>
    </source>
</reference>
<proteinExistence type="predicted"/>
<keyword evidence="2" id="KW-1185">Reference proteome</keyword>
<organism evidence="1 2">
    <name type="scientific">Paenibacillus brasilensis</name>
    <dbReference type="NCBI Taxonomy" id="128574"/>
    <lineage>
        <taxon>Bacteria</taxon>
        <taxon>Bacillati</taxon>
        <taxon>Bacillota</taxon>
        <taxon>Bacilli</taxon>
        <taxon>Bacillales</taxon>
        <taxon>Paenibacillaceae</taxon>
        <taxon>Paenibacillus</taxon>
    </lineage>
</organism>
<gene>
    <name evidence="1" type="ORF">QOZ95_005459</name>
</gene>
<sequence length="34" mass="4072">MIEVVDDFVNRFISNDAVHKNKMPEDYHFIDKCT</sequence>
<dbReference type="EMBL" id="JAUSWA010000063">
    <property type="protein sequence ID" value="MDQ0497240.1"/>
    <property type="molecule type" value="Genomic_DNA"/>
</dbReference>
<evidence type="ECO:0000313" key="1">
    <source>
        <dbReference type="EMBL" id="MDQ0497240.1"/>
    </source>
</evidence>
<protein>
    <submittedName>
        <fullName evidence="1">Uncharacterized protein</fullName>
    </submittedName>
</protein>